<organism evidence="2 3">
    <name type="scientific">Parvularcula maris</name>
    <dbReference type="NCBI Taxonomy" id="2965077"/>
    <lineage>
        <taxon>Bacteria</taxon>
        <taxon>Pseudomonadati</taxon>
        <taxon>Pseudomonadota</taxon>
        <taxon>Alphaproteobacteria</taxon>
        <taxon>Parvularculales</taxon>
        <taxon>Parvularculaceae</taxon>
        <taxon>Parvularcula</taxon>
    </lineage>
</organism>
<dbReference type="Proteomes" id="UP001142610">
    <property type="component" value="Unassembled WGS sequence"/>
</dbReference>
<sequence>MLLSTRHRFVFIATLKTASTAIEAALAPHASIHIAHTRFGKHMTLSEVMDRFAYIFEEEPFEKFESFAVVREPAERLHSLYRSHKDSWFERNKPDRWTGKMSFTEFLTDWLRRYPKQAVSQTEQLTDSSGHARLKRLISFERMPEIFPEFAEKLVPDAEFAALPKRNESRSQDEISEADRQSVYDLYADDVALYRHVRRQEQAYPRSCRNAAELRGQPAPRPVKGRKSCSHQGDEQHRPGVKG</sequence>
<feature type="compositionally biased region" description="Basic and acidic residues" evidence="1">
    <location>
        <begin position="232"/>
        <end position="243"/>
    </location>
</feature>
<evidence type="ECO:0000256" key="1">
    <source>
        <dbReference type="SAM" id="MobiDB-lite"/>
    </source>
</evidence>
<proteinExistence type="predicted"/>
<evidence type="ECO:0000313" key="3">
    <source>
        <dbReference type="Proteomes" id="UP001142610"/>
    </source>
</evidence>
<gene>
    <name evidence="2" type="ORF">NOG11_08560</name>
</gene>
<protein>
    <submittedName>
        <fullName evidence="2">Sulfotransferase family 2 domain-containing protein</fullName>
    </submittedName>
</protein>
<comment type="caution">
    <text evidence="2">The sequence shown here is derived from an EMBL/GenBank/DDBJ whole genome shotgun (WGS) entry which is preliminary data.</text>
</comment>
<dbReference type="AlphaFoldDB" id="A0A9X2RHY2"/>
<dbReference type="RefSeq" id="WP_256619331.1">
    <property type="nucleotide sequence ID" value="NZ_JANIBC010000005.1"/>
</dbReference>
<dbReference type="InterPro" id="IPR027417">
    <property type="entry name" value="P-loop_NTPase"/>
</dbReference>
<accession>A0A9X2RHY2</accession>
<dbReference type="Gene3D" id="3.40.50.300">
    <property type="entry name" value="P-loop containing nucleotide triphosphate hydrolases"/>
    <property type="match status" value="1"/>
</dbReference>
<dbReference type="EMBL" id="JANIBC010000005">
    <property type="protein sequence ID" value="MCQ8185445.1"/>
    <property type="molecule type" value="Genomic_DNA"/>
</dbReference>
<dbReference type="SUPFAM" id="SSF52540">
    <property type="entry name" value="P-loop containing nucleoside triphosphate hydrolases"/>
    <property type="match status" value="1"/>
</dbReference>
<name>A0A9X2RHY2_9PROT</name>
<keyword evidence="3" id="KW-1185">Reference proteome</keyword>
<reference evidence="2" key="1">
    <citation type="submission" date="2022-07" db="EMBL/GenBank/DDBJ databases">
        <title>Parvularcula maris sp. nov., an algicidal bacterium isolated from seawater.</title>
        <authorList>
            <person name="Li F."/>
        </authorList>
    </citation>
    <scope>NUCLEOTIDE SEQUENCE</scope>
    <source>
        <strain evidence="2">BGMRC 0090</strain>
    </source>
</reference>
<feature type="region of interest" description="Disordered" evidence="1">
    <location>
        <begin position="204"/>
        <end position="243"/>
    </location>
</feature>
<evidence type="ECO:0000313" key="2">
    <source>
        <dbReference type="EMBL" id="MCQ8185445.1"/>
    </source>
</evidence>